<dbReference type="EMBL" id="BBZA01000211">
    <property type="protein sequence ID" value="GAP63914.1"/>
    <property type="molecule type" value="Genomic_DNA"/>
</dbReference>
<protein>
    <submittedName>
        <fullName evidence="7">Simple sugar transport system permease protein</fullName>
    </submittedName>
</protein>
<evidence type="ECO:0000256" key="4">
    <source>
        <dbReference type="ARBA" id="ARBA00022989"/>
    </source>
</evidence>
<feature type="transmembrane region" description="Helical" evidence="6">
    <location>
        <begin position="294"/>
        <end position="319"/>
    </location>
</feature>
<evidence type="ECO:0000256" key="5">
    <source>
        <dbReference type="ARBA" id="ARBA00023136"/>
    </source>
</evidence>
<keyword evidence="3 6" id="KW-0812">Transmembrane</keyword>
<dbReference type="CDD" id="cd06580">
    <property type="entry name" value="TM_PBP1_transp_TpRbsC_like"/>
    <property type="match status" value="1"/>
</dbReference>
<evidence type="ECO:0000313" key="10">
    <source>
        <dbReference type="Proteomes" id="UP000050502"/>
    </source>
</evidence>
<keyword evidence="5 6" id="KW-0472">Membrane</keyword>
<sequence length="366" mass="39651">MTLAGYRIRIVRRTTLPAWEAALFSVLALVVGLFLFGFVFLFADVSPRQAYGEIFRYAFFNPNGLRLSLSRFVFLALCTYAFIVPLRAGEWNIGMTGQLYIGALAGYGVVYLFGGKASPDTPLSPWVVLPLMIGASMLGGALWGGIAGWLKGRWGVNEIVVTMMLNFIAFWVVSHTIKDGGIFMNPGGRGEGFTLPTSLRAPMVAGVPFTIFFVLVLAVGIDVLFRRTSLGYQIRAVGLGPKAARYAGVNITRISLVVFLLGGAIAGLAAYHYFAAVPGVYKIARDYNTIGDLAFFGIICGLIAQGNALATLPVALLFGGLSIGGRFAQGKLHLGFGVDYALMGVLMIILVAFQFFYRYRFIIDRP</sequence>
<keyword evidence="4 6" id="KW-1133">Transmembrane helix</keyword>
<dbReference type="Proteomes" id="UP000037784">
    <property type="component" value="Unassembled WGS sequence"/>
</dbReference>
<feature type="transmembrane region" description="Helical" evidence="6">
    <location>
        <begin position="95"/>
        <end position="114"/>
    </location>
</feature>
<dbReference type="GO" id="GO:0022857">
    <property type="term" value="F:transmembrane transporter activity"/>
    <property type="evidence" value="ECO:0007669"/>
    <property type="project" value="InterPro"/>
</dbReference>
<comment type="caution">
    <text evidence="7">The sequence shown here is derived from an EMBL/GenBank/DDBJ whole genome shotgun (WGS) entry which is preliminary data.</text>
</comment>
<feature type="transmembrane region" description="Helical" evidence="6">
    <location>
        <begin position="203"/>
        <end position="225"/>
    </location>
</feature>
<comment type="subcellular location">
    <subcellularLocation>
        <location evidence="1">Cell membrane</location>
        <topology evidence="1">Multi-pass membrane protein</topology>
    </subcellularLocation>
</comment>
<reference evidence="7 9" key="1">
    <citation type="journal article" date="2015" name="Genome Announc.">
        <title>Draft Genome Sequence of a Heterotrophic Facultative Anaerobic Thermophilic Bacterium, Ardenticatena maritima Strain 110ST.</title>
        <authorList>
            <person name="Kawaichi S."/>
            <person name="Yoshida T."/>
            <person name="Sako Y."/>
            <person name="Nakamura R."/>
        </authorList>
    </citation>
    <scope>NUCLEOTIDE SEQUENCE [LARGE SCALE GENOMIC DNA]</scope>
    <source>
        <strain evidence="7 9">110S</strain>
    </source>
</reference>
<reference evidence="8 10" key="2">
    <citation type="submission" date="2015-07" db="EMBL/GenBank/DDBJ databases">
        <title>Whole genome sequence of Ardenticatena maritima DSM 23922.</title>
        <authorList>
            <person name="Hemp J."/>
            <person name="Ward L.M."/>
            <person name="Pace L.A."/>
            <person name="Fischer W.W."/>
        </authorList>
    </citation>
    <scope>NUCLEOTIDE SEQUENCE [LARGE SCALE GENOMIC DNA]</scope>
    <source>
        <strain evidence="8 10">110S</strain>
    </source>
</reference>
<name>A0A0M9UDD1_9CHLR</name>
<accession>A0A0M9UDD1</accession>
<dbReference type="InParanoid" id="A0A0M9UDD1"/>
<feature type="transmembrane region" description="Helical" evidence="6">
    <location>
        <begin position="159"/>
        <end position="177"/>
    </location>
</feature>
<dbReference type="AlphaFoldDB" id="A0A0M9UDD1"/>
<dbReference type="Proteomes" id="UP000050502">
    <property type="component" value="Unassembled WGS sequence"/>
</dbReference>
<evidence type="ECO:0000256" key="6">
    <source>
        <dbReference type="SAM" id="Phobius"/>
    </source>
</evidence>
<dbReference type="Pfam" id="PF02653">
    <property type="entry name" value="BPD_transp_2"/>
    <property type="match status" value="1"/>
</dbReference>
<dbReference type="RefSeq" id="WP_054493692.1">
    <property type="nucleotide sequence ID" value="NZ_BBZA01000211.1"/>
</dbReference>
<evidence type="ECO:0000256" key="1">
    <source>
        <dbReference type="ARBA" id="ARBA00004651"/>
    </source>
</evidence>
<feature type="transmembrane region" description="Helical" evidence="6">
    <location>
        <begin position="21"/>
        <end position="43"/>
    </location>
</feature>
<keyword evidence="7" id="KW-0762">Sugar transport</keyword>
<feature type="transmembrane region" description="Helical" evidence="6">
    <location>
        <begin position="254"/>
        <end position="274"/>
    </location>
</feature>
<evidence type="ECO:0000313" key="8">
    <source>
        <dbReference type="EMBL" id="KPL89313.1"/>
    </source>
</evidence>
<dbReference type="PANTHER" id="PTHR47089:SF1">
    <property type="entry name" value="GUANOSINE ABC TRANSPORTER PERMEASE PROTEIN NUPP"/>
    <property type="match status" value="1"/>
</dbReference>
<keyword evidence="7" id="KW-0813">Transport</keyword>
<evidence type="ECO:0000256" key="3">
    <source>
        <dbReference type="ARBA" id="ARBA00022692"/>
    </source>
</evidence>
<feature type="transmembrane region" description="Helical" evidence="6">
    <location>
        <begin position="126"/>
        <end position="147"/>
    </location>
</feature>
<keyword evidence="9" id="KW-1185">Reference proteome</keyword>
<dbReference type="OrthoDB" id="9809785at2"/>
<gene>
    <name evidence="7" type="ORF">ARMA_2337</name>
    <name evidence="8" type="ORF">SE16_02270</name>
</gene>
<organism evidence="7 9">
    <name type="scientific">Ardenticatena maritima</name>
    <dbReference type="NCBI Taxonomy" id="872965"/>
    <lineage>
        <taxon>Bacteria</taxon>
        <taxon>Bacillati</taxon>
        <taxon>Chloroflexota</taxon>
        <taxon>Ardenticatenia</taxon>
        <taxon>Ardenticatenales</taxon>
        <taxon>Ardenticatenaceae</taxon>
        <taxon>Ardenticatena</taxon>
    </lineage>
</organism>
<dbReference type="GO" id="GO:0005886">
    <property type="term" value="C:plasma membrane"/>
    <property type="evidence" value="ECO:0007669"/>
    <property type="project" value="UniProtKB-SubCell"/>
</dbReference>
<dbReference type="InterPro" id="IPR001851">
    <property type="entry name" value="ABC_transp_permease"/>
</dbReference>
<dbReference type="STRING" id="872965.SE16_02270"/>
<keyword evidence="2" id="KW-1003">Cell membrane</keyword>
<evidence type="ECO:0000313" key="7">
    <source>
        <dbReference type="EMBL" id="GAP63914.1"/>
    </source>
</evidence>
<feature type="transmembrane region" description="Helical" evidence="6">
    <location>
        <begin position="340"/>
        <end position="357"/>
    </location>
</feature>
<dbReference type="PANTHER" id="PTHR47089">
    <property type="entry name" value="ABC TRANSPORTER, PERMEASE PROTEIN"/>
    <property type="match status" value="1"/>
</dbReference>
<evidence type="ECO:0000313" key="9">
    <source>
        <dbReference type="Proteomes" id="UP000037784"/>
    </source>
</evidence>
<proteinExistence type="predicted"/>
<feature type="transmembrane region" description="Helical" evidence="6">
    <location>
        <begin position="63"/>
        <end position="83"/>
    </location>
</feature>
<dbReference type="EMBL" id="LGKN01000003">
    <property type="protein sequence ID" value="KPL89313.1"/>
    <property type="molecule type" value="Genomic_DNA"/>
</dbReference>
<reference evidence="9" key="3">
    <citation type="submission" date="2015-08" db="EMBL/GenBank/DDBJ databases">
        <title>Draft Genome Sequence of a Heterotrophic Facultative Anaerobic Bacterium Ardenticatena maritima Strain 110S.</title>
        <authorList>
            <person name="Kawaichi S."/>
            <person name="Yoshida T."/>
            <person name="Sako Y."/>
            <person name="Nakamura R."/>
        </authorList>
    </citation>
    <scope>NUCLEOTIDE SEQUENCE [LARGE SCALE GENOMIC DNA]</scope>
    <source>
        <strain evidence="9">110S</strain>
    </source>
</reference>
<evidence type="ECO:0000256" key="2">
    <source>
        <dbReference type="ARBA" id="ARBA00022475"/>
    </source>
</evidence>